<sequence>MSIGHLYDNAYIRRVSSSYTTSQIQRYLAKIGVHAALDTIQPDLDTLKLIMFHHTITFPFENTDLHYTEKHHMPVTPPEIFERLVNGRKGSYCFGQNGLLLGILRGLGYRVFMAPGRVLEKARHSSYPYEQEYTPLSHAILLVQPHPAPNDRVTYLVDVGFGGTGPLRPILLGDGSQNVPQKDGKHELSPGWVWGTYPPERHRLVPGAFLDSSLEISPGSGTPPPRDWHFQCSHSTDEFGAYVFKTLYTFTEKIEFKQWDIDAASLSTSRMPGAIFYSNVVCMTRFITELDPDQRKHLDEGVIEDLQWVGKWVLEAEKATKRVGSKVLEERTFVSERERLEVIRNVFGIELAAEDEQWIVSGGLAGLKPQV</sequence>
<dbReference type="PANTHER" id="PTHR11786:SF0">
    <property type="entry name" value="ARYLAMINE N-ACETYLTRANSFERASE 4-RELATED"/>
    <property type="match status" value="1"/>
</dbReference>
<gene>
    <name evidence="2" type="ORF">BXZ70DRAFT_993859</name>
</gene>
<dbReference type="InterPro" id="IPR001447">
    <property type="entry name" value="Arylamine_N-AcTrfase"/>
</dbReference>
<evidence type="ECO:0000313" key="2">
    <source>
        <dbReference type="EMBL" id="KAH8091710.1"/>
    </source>
</evidence>
<dbReference type="OrthoDB" id="10260017at2759"/>
<proteinExistence type="inferred from homology"/>
<dbReference type="EMBL" id="JAEVFJ010000035">
    <property type="protein sequence ID" value="KAH8091710.1"/>
    <property type="molecule type" value="Genomic_DNA"/>
</dbReference>
<dbReference type="Pfam" id="PF00797">
    <property type="entry name" value="Acetyltransf_2"/>
    <property type="match status" value="1"/>
</dbReference>
<evidence type="ECO:0000256" key="1">
    <source>
        <dbReference type="ARBA" id="ARBA00006547"/>
    </source>
</evidence>
<accession>A0A8K0XLY0</accession>
<dbReference type="InterPro" id="IPR053710">
    <property type="entry name" value="Arylamine_NAT_domain_sf"/>
</dbReference>
<dbReference type="Gene3D" id="3.30.2140.20">
    <property type="match status" value="1"/>
</dbReference>
<dbReference type="Proteomes" id="UP000813824">
    <property type="component" value="Unassembled WGS sequence"/>
</dbReference>
<dbReference type="AlphaFoldDB" id="A0A8K0XLY0"/>
<dbReference type="PANTHER" id="PTHR11786">
    <property type="entry name" value="N-HYDROXYARYLAMINE O-ACETYLTRANSFERASE"/>
    <property type="match status" value="1"/>
</dbReference>
<comment type="caution">
    <text evidence="2">The sequence shown here is derived from an EMBL/GenBank/DDBJ whole genome shotgun (WGS) entry which is preliminary data.</text>
</comment>
<keyword evidence="3" id="KW-1185">Reference proteome</keyword>
<name>A0A8K0XLY0_9AGAR</name>
<dbReference type="GO" id="GO:0016407">
    <property type="term" value="F:acetyltransferase activity"/>
    <property type="evidence" value="ECO:0007669"/>
    <property type="project" value="InterPro"/>
</dbReference>
<dbReference type="SUPFAM" id="SSF54001">
    <property type="entry name" value="Cysteine proteinases"/>
    <property type="match status" value="1"/>
</dbReference>
<organism evidence="2 3">
    <name type="scientific">Cristinia sonorae</name>
    <dbReference type="NCBI Taxonomy" id="1940300"/>
    <lineage>
        <taxon>Eukaryota</taxon>
        <taxon>Fungi</taxon>
        <taxon>Dikarya</taxon>
        <taxon>Basidiomycota</taxon>
        <taxon>Agaricomycotina</taxon>
        <taxon>Agaricomycetes</taxon>
        <taxon>Agaricomycetidae</taxon>
        <taxon>Agaricales</taxon>
        <taxon>Pleurotineae</taxon>
        <taxon>Stephanosporaceae</taxon>
        <taxon>Cristinia</taxon>
    </lineage>
</organism>
<protein>
    <submittedName>
        <fullName evidence="2">Cysteine proteinase</fullName>
    </submittedName>
</protein>
<evidence type="ECO:0000313" key="3">
    <source>
        <dbReference type="Proteomes" id="UP000813824"/>
    </source>
</evidence>
<dbReference type="InterPro" id="IPR038765">
    <property type="entry name" value="Papain-like_cys_pep_sf"/>
</dbReference>
<comment type="similarity">
    <text evidence="1">Belongs to the arylamine N-acetyltransferase family.</text>
</comment>
<reference evidence="2" key="1">
    <citation type="journal article" date="2021" name="New Phytol.">
        <title>Evolutionary innovations through gain and loss of genes in the ectomycorrhizal Boletales.</title>
        <authorList>
            <person name="Wu G."/>
            <person name="Miyauchi S."/>
            <person name="Morin E."/>
            <person name="Kuo A."/>
            <person name="Drula E."/>
            <person name="Varga T."/>
            <person name="Kohler A."/>
            <person name="Feng B."/>
            <person name="Cao Y."/>
            <person name="Lipzen A."/>
            <person name="Daum C."/>
            <person name="Hundley H."/>
            <person name="Pangilinan J."/>
            <person name="Johnson J."/>
            <person name="Barry K."/>
            <person name="LaButti K."/>
            <person name="Ng V."/>
            <person name="Ahrendt S."/>
            <person name="Min B."/>
            <person name="Choi I.G."/>
            <person name="Park H."/>
            <person name="Plett J.M."/>
            <person name="Magnuson J."/>
            <person name="Spatafora J.W."/>
            <person name="Nagy L.G."/>
            <person name="Henrissat B."/>
            <person name="Grigoriev I.V."/>
            <person name="Yang Z.L."/>
            <person name="Xu J."/>
            <person name="Martin F.M."/>
        </authorList>
    </citation>
    <scope>NUCLEOTIDE SEQUENCE</scope>
    <source>
        <strain evidence="2">KKN 215</strain>
    </source>
</reference>